<keyword evidence="2" id="KW-1185">Reference proteome</keyword>
<protein>
    <recommendedName>
        <fullName evidence="3">Type 4 fimbrial biogenesis protein PilX N-terminal domain-containing protein</fullName>
    </recommendedName>
</protein>
<dbReference type="STRING" id="553219.CAMSH0001_1506"/>
<name>C6RCS0_9BACT</name>
<dbReference type="Proteomes" id="UP000003107">
    <property type="component" value="Unassembled WGS sequence"/>
</dbReference>
<reference evidence="1 2" key="1">
    <citation type="submission" date="2009-07" db="EMBL/GenBank/DDBJ databases">
        <authorList>
            <person name="Madupu R."/>
            <person name="Sebastian Y."/>
            <person name="Durkin A.S."/>
            <person name="Torralba M."/>
            <person name="Methe B."/>
            <person name="Sutton G.G."/>
            <person name="Strausberg R.L."/>
            <person name="Nelson K.E."/>
        </authorList>
    </citation>
    <scope>NUCLEOTIDE SEQUENCE [LARGE SCALE GENOMIC DNA]</scope>
    <source>
        <strain evidence="1 2">RM3277</strain>
    </source>
</reference>
<evidence type="ECO:0000313" key="2">
    <source>
        <dbReference type="Proteomes" id="UP000003107"/>
    </source>
</evidence>
<evidence type="ECO:0000313" key="1">
    <source>
        <dbReference type="EMBL" id="EET80778.1"/>
    </source>
</evidence>
<dbReference type="RefSeq" id="WP_002946392.1">
    <property type="nucleotide sequence ID" value="NZ_ACVQ01000003.1"/>
</dbReference>
<proteinExistence type="predicted"/>
<dbReference type="EMBL" id="ACVQ01000003">
    <property type="protein sequence ID" value="EET80778.1"/>
    <property type="molecule type" value="Genomic_DNA"/>
</dbReference>
<sequence>MRKGFSLVTAIIFIVLIATLAMFSLNTSATTAKQTSDVFLREQAELLAQGATEIAVFNLLNTNFTQVANCAFLNAGNPTPILQTTFPTNNVATSLFTVTVTANMALGTIGACDGTAGRGTAVIPISTAASAGTVILDVVVRSANANVPPIRIHRRTIQKL</sequence>
<dbReference type="GeneID" id="60990147"/>
<gene>
    <name evidence="1" type="ORF">CAMSH0001_1506</name>
</gene>
<accession>C6RCS0</accession>
<comment type="caution">
    <text evidence="1">The sequence shown here is derived from an EMBL/GenBank/DDBJ whole genome shotgun (WGS) entry which is preliminary data.</text>
</comment>
<dbReference type="eggNOG" id="ENOG50319ED">
    <property type="taxonomic scope" value="Bacteria"/>
</dbReference>
<organism evidence="1 2">
    <name type="scientific">Campylobacter showae RM3277</name>
    <dbReference type="NCBI Taxonomy" id="553219"/>
    <lineage>
        <taxon>Bacteria</taxon>
        <taxon>Pseudomonadati</taxon>
        <taxon>Campylobacterota</taxon>
        <taxon>Epsilonproteobacteria</taxon>
        <taxon>Campylobacterales</taxon>
        <taxon>Campylobacteraceae</taxon>
        <taxon>Campylobacter</taxon>
    </lineage>
</organism>
<evidence type="ECO:0008006" key="3">
    <source>
        <dbReference type="Google" id="ProtNLM"/>
    </source>
</evidence>
<dbReference type="AlphaFoldDB" id="C6RCS0"/>
<dbReference type="OrthoDB" id="5372904at2"/>